<feature type="compositionally biased region" description="Basic and acidic residues" evidence="1">
    <location>
        <begin position="837"/>
        <end position="848"/>
    </location>
</feature>
<dbReference type="InterPro" id="IPR015943">
    <property type="entry name" value="WD40/YVTN_repeat-like_dom_sf"/>
</dbReference>
<dbReference type="STRING" id="113226.A0A139HM06"/>
<feature type="region of interest" description="Disordered" evidence="1">
    <location>
        <begin position="109"/>
        <end position="148"/>
    </location>
</feature>
<feature type="compositionally biased region" description="Polar residues" evidence="1">
    <location>
        <begin position="124"/>
        <end position="133"/>
    </location>
</feature>
<name>A0A139HM06_9PEZI</name>
<dbReference type="InterPro" id="IPR001680">
    <property type="entry name" value="WD40_rpt"/>
</dbReference>
<dbReference type="Proteomes" id="UP000073492">
    <property type="component" value="Unassembled WGS sequence"/>
</dbReference>
<feature type="compositionally biased region" description="Low complexity" evidence="1">
    <location>
        <begin position="852"/>
        <end position="864"/>
    </location>
</feature>
<evidence type="ECO:0000256" key="1">
    <source>
        <dbReference type="SAM" id="MobiDB-lite"/>
    </source>
</evidence>
<feature type="region of interest" description="Disordered" evidence="1">
    <location>
        <begin position="448"/>
        <end position="467"/>
    </location>
</feature>
<proteinExistence type="predicted"/>
<feature type="compositionally biased region" description="Low complexity" evidence="1">
    <location>
        <begin position="448"/>
        <end position="463"/>
    </location>
</feature>
<feature type="region of interest" description="Disordered" evidence="1">
    <location>
        <begin position="807"/>
        <end position="938"/>
    </location>
</feature>
<evidence type="ECO:0000313" key="2">
    <source>
        <dbReference type="EMBL" id="KXT03407.1"/>
    </source>
</evidence>
<dbReference type="Gene3D" id="2.130.10.10">
    <property type="entry name" value="YVTN repeat-like/Quinoprotein amine dehydrogenase"/>
    <property type="match status" value="3"/>
</dbReference>
<comment type="caution">
    <text evidence="2">The sequence shown here is derived from an EMBL/GenBank/DDBJ whole genome shotgun (WGS) entry which is preliminary data.</text>
</comment>
<feature type="region of interest" description="Disordered" evidence="1">
    <location>
        <begin position="1032"/>
        <end position="1073"/>
    </location>
</feature>
<dbReference type="PANTHER" id="PTHR45589:SF1">
    <property type="entry name" value="WD REPEAT DOMAIN 62, ISOFORM G"/>
    <property type="match status" value="1"/>
</dbReference>
<dbReference type="InterPro" id="IPR052779">
    <property type="entry name" value="WDR62"/>
</dbReference>
<evidence type="ECO:0000313" key="3">
    <source>
        <dbReference type="Proteomes" id="UP000073492"/>
    </source>
</evidence>
<organism evidence="2 3">
    <name type="scientific">Pseudocercospora musae</name>
    <dbReference type="NCBI Taxonomy" id="113226"/>
    <lineage>
        <taxon>Eukaryota</taxon>
        <taxon>Fungi</taxon>
        <taxon>Dikarya</taxon>
        <taxon>Ascomycota</taxon>
        <taxon>Pezizomycotina</taxon>
        <taxon>Dothideomycetes</taxon>
        <taxon>Dothideomycetidae</taxon>
        <taxon>Mycosphaerellales</taxon>
        <taxon>Mycosphaerellaceae</taxon>
        <taxon>Pseudocercospora</taxon>
    </lineage>
</organism>
<gene>
    <name evidence="2" type="ORF">AC579_7273</name>
</gene>
<dbReference type="OrthoDB" id="6252103at2759"/>
<dbReference type="AlphaFoldDB" id="A0A139HM06"/>
<sequence length="1073" mass="115639">MSSFQSAPLRLTPSHSPFFKSPVPRSPTKVSREEPGLHLKKVIGTTTASSNAFDALPDRRKFVCVAGAAAVLATVDEELAVKQEFFRANPSAAGIVNVSRDNAGWPTTPTPGEARHRQLGNVRDNASTSTFTNRDWPDSPTGRTSAAKDRVKAATSVALSPNGRWLAVGETGYKPRVLIFSARDGSSEAPLCTLSEHTFGVMAVRFSPDSRYLASLGTVNDGFLYVWSIEERTGLASLYASNKCTSLVYSMAWCGKSIVTVGLRFIKVWRPEEEAFEVRERDRNAVTTPRQKHDSKYADFGNSILSPKHRVLAGKNSLLGDLLEAVFISVLAISNSKALVCAEGGEICLLDDSVRTQTLTLVANAAMRISAARLDGQDMYHVVGEESQTASYLVPDLERRGADKTLRRASISPTKSSQSGVRLAHTVAIATVGQAVVEINSDRVISLSQADPSPRASASASESLRPRRLPAHQDAVLGVLPVQSALLNHVAFLTFSGRGTVRFWDLDGDSTRDAVEMPVSDFSQTEGPPNELRAVALLVSGQYIAGGDRYGTIALVEFSTNKVHHHVRAHSAEIMDLLAFEKNQEQFVASASRDRTVQLFTCRAGKLELLQTMDEHAGAVTGLLLSEDGRRLTSCSADRSIVVRECIQRDGANSATVAFAMARAITLKAAPTSICNTSQPDTVLVSTVDRSIMKYNTKTGQAGFSFKCTDGEGGEAVAMSKVLFAPSLNGNPTVAGVSASDKSVRLYSDYGTLIARDWGHTEGITALALVGSRWSNAETSDGSSPMIVTVAADSTIFLWESMVTTPRSTTQMSDEANGESALPTLGPPLRKVISHSEMSRMRRERLSDENIPPSASTPSYPSSPHKMRKKNSRLSLAQTPRLDPGFRPNFDPSRCRSMMQRSPSPPSPKHSTKTGARGAKLGMSLRSKSSENVLSTSSSAATNKSFGTLNASTESVCRTLRTYRRKLGTASVTEEINTDVFRELEKELKLTARALGERSTSKTLDEATVAKLLDQMSDKMVGLLEKKLLQNSELSSPAPSQALEVPVNGDGSGDRISRSDTAPGALESRRGDL</sequence>
<dbReference type="EMBL" id="LFZO01000607">
    <property type="protein sequence ID" value="KXT03407.1"/>
    <property type="molecule type" value="Genomic_DNA"/>
</dbReference>
<dbReference type="Pfam" id="PF00400">
    <property type="entry name" value="WD40"/>
    <property type="match status" value="2"/>
</dbReference>
<protein>
    <submittedName>
        <fullName evidence="2">Uncharacterized protein</fullName>
    </submittedName>
</protein>
<dbReference type="PANTHER" id="PTHR45589">
    <property type="entry name" value="WD REPEAT DOMAIN 62, ISOFORM G"/>
    <property type="match status" value="1"/>
</dbReference>
<dbReference type="SMART" id="SM00320">
    <property type="entry name" value="WD40"/>
    <property type="match status" value="5"/>
</dbReference>
<feature type="compositionally biased region" description="Polar residues" evidence="1">
    <location>
        <begin position="926"/>
        <end position="938"/>
    </location>
</feature>
<accession>A0A139HM06</accession>
<keyword evidence="3" id="KW-1185">Reference proteome</keyword>
<dbReference type="SUPFAM" id="SSF50978">
    <property type="entry name" value="WD40 repeat-like"/>
    <property type="match status" value="1"/>
</dbReference>
<reference evidence="2 3" key="1">
    <citation type="submission" date="2015-07" db="EMBL/GenBank/DDBJ databases">
        <title>Comparative genomics of the Sigatoka disease complex on banana suggests a link between parallel evolutionary changes in Pseudocercospora fijiensis and Pseudocercospora eumusae and increased virulence on the banana host.</title>
        <authorList>
            <person name="Chang T.-C."/>
            <person name="Salvucci A."/>
            <person name="Crous P.W."/>
            <person name="Stergiopoulos I."/>
        </authorList>
    </citation>
    <scope>NUCLEOTIDE SEQUENCE [LARGE SCALE GENOMIC DNA]</scope>
    <source>
        <strain evidence="2 3">CBS 116634</strain>
    </source>
</reference>
<dbReference type="InterPro" id="IPR036322">
    <property type="entry name" value="WD40_repeat_dom_sf"/>
</dbReference>
<feature type="region of interest" description="Disordered" evidence="1">
    <location>
        <begin position="1"/>
        <end position="36"/>
    </location>
</feature>